<dbReference type="InterPro" id="IPR010930">
    <property type="entry name" value="Flg_bb/hook_C_dom"/>
</dbReference>
<feature type="coiled-coil region" evidence="7">
    <location>
        <begin position="148"/>
        <end position="175"/>
    </location>
</feature>
<reference evidence="11 12" key="1">
    <citation type="submission" date="2016-11" db="EMBL/GenBank/DDBJ databases">
        <authorList>
            <person name="Jaros S."/>
            <person name="Januszkiewicz K."/>
            <person name="Wedrychowicz H."/>
        </authorList>
    </citation>
    <scope>NUCLEOTIDE SEQUENCE [LARGE SCALE GENOMIC DNA]</scope>
    <source>
        <strain evidence="11 12">DSM 3089</strain>
    </source>
</reference>
<dbReference type="InterPro" id="IPR053927">
    <property type="entry name" value="FlgK_helical"/>
</dbReference>
<evidence type="ECO:0000256" key="1">
    <source>
        <dbReference type="ARBA" id="ARBA00004365"/>
    </source>
</evidence>
<comment type="similarity">
    <text evidence="3">Belongs to the flagella basal body rod proteins family.</text>
</comment>
<keyword evidence="11" id="KW-0282">Flagellum</keyword>
<evidence type="ECO:0000256" key="8">
    <source>
        <dbReference type="SAM" id="MobiDB-lite"/>
    </source>
</evidence>
<evidence type="ECO:0000313" key="11">
    <source>
        <dbReference type="EMBL" id="SHH89318.1"/>
    </source>
</evidence>
<feature type="domain" description="Flagellar hook-associated protein FlgK helical" evidence="10">
    <location>
        <begin position="104"/>
        <end position="224"/>
    </location>
</feature>
<dbReference type="Pfam" id="PF06429">
    <property type="entry name" value="Flg_bbr_C"/>
    <property type="match status" value="1"/>
</dbReference>
<dbReference type="EMBL" id="FQXP01000006">
    <property type="protein sequence ID" value="SHH89318.1"/>
    <property type="molecule type" value="Genomic_DNA"/>
</dbReference>
<evidence type="ECO:0000259" key="9">
    <source>
        <dbReference type="Pfam" id="PF06429"/>
    </source>
</evidence>
<proteinExistence type="inferred from homology"/>
<dbReference type="InterPro" id="IPR002371">
    <property type="entry name" value="FlgK"/>
</dbReference>
<protein>
    <recommendedName>
        <fullName evidence="4">Flagellar hook-associated protein 1</fullName>
    </recommendedName>
</protein>
<evidence type="ECO:0000256" key="2">
    <source>
        <dbReference type="ARBA" id="ARBA00004613"/>
    </source>
</evidence>
<dbReference type="GO" id="GO:0009424">
    <property type="term" value="C:bacterial-type flagellum hook"/>
    <property type="evidence" value="ECO:0007669"/>
    <property type="project" value="InterPro"/>
</dbReference>
<dbReference type="OrthoDB" id="9802553at2"/>
<accession>A0A1M5WP63</accession>
<evidence type="ECO:0000256" key="5">
    <source>
        <dbReference type="ARBA" id="ARBA00022525"/>
    </source>
</evidence>
<comment type="subcellular location">
    <subcellularLocation>
        <location evidence="1">Bacterial flagellum</location>
    </subcellularLocation>
    <subcellularLocation>
        <location evidence="2">Secreted</location>
    </subcellularLocation>
</comment>
<evidence type="ECO:0000256" key="3">
    <source>
        <dbReference type="ARBA" id="ARBA00009677"/>
    </source>
</evidence>
<dbReference type="AlphaFoldDB" id="A0A1M5WP63"/>
<dbReference type="PANTHER" id="PTHR30033:SF1">
    <property type="entry name" value="FLAGELLAR HOOK-ASSOCIATED PROTEIN 1"/>
    <property type="match status" value="1"/>
</dbReference>
<dbReference type="PANTHER" id="PTHR30033">
    <property type="entry name" value="FLAGELLAR HOOK-ASSOCIATED PROTEIN 1"/>
    <property type="match status" value="1"/>
</dbReference>
<dbReference type="Proteomes" id="UP000184526">
    <property type="component" value="Unassembled WGS sequence"/>
</dbReference>
<keyword evidence="7" id="KW-0175">Coiled coil</keyword>
<evidence type="ECO:0000256" key="4">
    <source>
        <dbReference type="ARBA" id="ARBA00016244"/>
    </source>
</evidence>
<evidence type="ECO:0000313" key="12">
    <source>
        <dbReference type="Proteomes" id="UP000184526"/>
    </source>
</evidence>
<gene>
    <name evidence="11" type="ORF">SAMN02745196_01773</name>
</gene>
<evidence type="ECO:0000259" key="10">
    <source>
        <dbReference type="Pfam" id="PF22638"/>
    </source>
</evidence>
<dbReference type="NCBIfam" id="TIGR02492">
    <property type="entry name" value="flgK_ends"/>
    <property type="match status" value="1"/>
</dbReference>
<dbReference type="GO" id="GO:0005576">
    <property type="term" value="C:extracellular region"/>
    <property type="evidence" value="ECO:0007669"/>
    <property type="project" value="UniProtKB-SubCell"/>
</dbReference>
<evidence type="ECO:0000256" key="6">
    <source>
        <dbReference type="ARBA" id="ARBA00023143"/>
    </source>
</evidence>
<feature type="domain" description="Flagellar basal-body/hook protein C-terminal" evidence="9">
    <location>
        <begin position="384"/>
        <end position="424"/>
    </location>
</feature>
<keyword evidence="5" id="KW-0964">Secreted</keyword>
<keyword evidence="11" id="KW-0966">Cell projection</keyword>
<keyword evidence="11" id="KW-0969">Cilium</keyword>
<organism evidence="11 12">
    <name type="scientific">Clostridium collagenovorans DSM 3089</name>
    <dbReference type="NCBI Taxonomy" id="1121306"/>
    <lineage>
        <taxon>Bacteria</taxon>
        <taxon>Bacillati</taxon>
        <taxon>Bacillota</taxon>
        <taxon>Clostridia</taxon>
        <taxon>Eubacteriales</taxon>
        <taxon>Clostridiaceae</taxon>
        <taxon>Clostridium</taxon>
    </lineage>
</organism>
<dbReference type="STRING" id="1121306.SAMN02745196_01773"/>
<dbReference type="GO" id="GO:0044780">
    <property type="term" value="P:bacterial-type flagellum assembly"/>
    <property type="evidence" value="ECO:0007669"/>
    <property type="project" value="InterPro"/>
</dbReference>
<keyword evidence="12" id="KW-1185">Reference proteome</keyword>
<feature type="compositionally biased region" description="Polar residues" evidence="8">
    <location>
        <begin position="43"/>
        <end position="55"/>
    </location>
</feature>
<name>A0A1M5WP63_9CLOT</name>
<dbReference type="Pfam" id="PF22638">
    <property type="entry name" value="FlgK_D1"/>
    <property type="match status" value="1"/>
</dbReference>
<feature type="compositionally biased region" description="Polar residues" evidence="8">
    <location>
        <begin position="24"/>
        <end position="33"/>
    </location>
</feature>
<feature type="region of interest" description="Disordered" evidence="8">
    <location>
        <begin position="24"/>
        <end position="56"/>
    </location>
</feature>
<dbReference type="SUPFAM" id="SSF64518">
    <property type="entry name" value="Phase 1 flagellin"/>
    <property type="match status" value="1"/>
</dbReference>
<sequence>MANLLGSLHSAASGMRASQIAIQTTSHNVTNMKTPGYSRQRVEQSANRPFSQPGLNSHLGAGQLGTGVQVNDITRIRNSFYDFQFRSESHSYGDVSVKYDYYKSMEIIFDEPSNNSISSSLNKFFNGWNELSKDPNNVGAKNIAVENAKYLANNINKVSKKLDTLQENLNKQSEDILADVNQSLTALKDLEKSIKIVEATGKSPNDLLDERDKILDDLSFKINIYDDDVKAAMQDGKLEQAEVDKLIKDNKLSGELGATAEMNKEIDKYKEKVEELAKVIASNVNKVAGQEIFIFDAKGDEMLSVNPEILEDVSKLEMTSDLATELYKLKDKKVTFGEAPNQKELTINNFYNNTIQELGKASQTVIRQEANQSKILASIDKSRMSVSGVALDEEMINLVQFQHAYNASAKVVSTVDALLDVVINGLIR</sequence>
<dbReference type="GO" id="GO:0005198">
    <property type="term" value="F:structural molecule activity"/>
    <property type="evidence" value="ECO:0007669"/>
    <property type="project" value="InterPro"/>
</dbReference>
<dbReference type="RefSeq" id="WP_072831667.1">
    <property type="nucleotide sequence ID" value="NZ_FQXP01000006.1"/>
</dbReference>
<evidence type="ECO:0000256" key="7">
    <source>
        <dbReference type="SAM" id="Coils"/>
    </source>
</evidence>
<keyword evidence="6" id="KW-0975">Bacterial flagellum</keyword>